<dbReference type="EMBL" id="CM046388">
    <property type="protein sequence ID" value="KAI8571867.1"/>
    <property type="molecule type" value="Genomic_DNA"/>
</dbReference>
<proteinExistence type="predicted"/>
<evidence type="ECO:0000313" key="1">
    <source>
        <dbReference type="EMBL" id="KAI8571867.1"/>
    </source>
</evidence>
<reference evidence="1" key="1">
    <citation type="submission" date="2022-02" db="EMBL/GenBank/DDBJ databases">
        <title>Plant Genome Project.</title>
        <authorList>
            <person name="Zhang R.-G."/>
        </authorList>
    </citation>
    <scope>NUCLEOTIDE SEQUENCE</scope>
    <source>
        <strain evidence="1">AT1</strain>
    </source>
</reference>
<gene>
    <name evidence="1" type="ORF">RHMOL_Rhmol01G0153000</name>
</gene>
<keyword evidence="2" id="KW-1185">Reference proteome</keyword>
<name>A0ACC0Q1G2_RHOML</name>
<accession>A0ACC0Q1G2</accession>
<sequence>MFTISATLGPYSPSQRLYAHIHHLSDSRSVFTISTALRPYSPSQAAPCLRLYAHIHHLSGSTPVSTISAALRPYSPPQRLCARNSPTQWLRLYSPSQQLHWL</sequence>
<comment type="caution">
    <text evidence="1">The sequence shown here is derived from an EMBL/GenBank/DDBJ whole genome shotgun (WGS) entry which is preliminary data.</text>
</comment>
<organism evidence="1 2">
    <name type="scientific">Rhododendron molle</name>
    <name type="common">Chinese azalea</name>
    <name type="synonym">Azalea mollis</name>
    <dbReference type="NCBI Taxonomy" id="49168"/>
    <lineage>
        <taxon>Eukaryota</taxon>
        <taxon>Viridiplantae</taxon>
        <taxon>Streptophyta</taxon>
        <taxon>Embryophyta</taxon>
        <taxon>Tracheophyta</taxon>
        <taxon>Spermatophyta</taxon>
        <taxon>Magnoliopsida</taxon>
        <taxon>eudicotyledons</taxon>
        <taxon>Gunneridae</taxon>
        <taxon>Pentapetalae</taxon>
        <taxon>asterids</taxon>
        <taxon>Ericales</taxon>
        <taxon>Ericaceae</taxon>
        <taxon>Ericoideae</taxon>
        <taxon>Rhodoreae</taxon>
        <taxon>Rhododendron</taxon>
    </lineage>
</organism>
<evidence type="ECO:0000313" key="2">
    <source>
        <dbReference type="Proteomes" id="UP001062846"/>
    </source>
</evidence>
<dbReference type="Proteomes" id="UP001062846">
    <property type="component" value="Chromosome 1"/>
</dbReference>
<protein>
    <submittedName>
        <fullName evidence="1">Uncharacterized protein</fullName>
    </submittedName>
</protein>